<dbReference type="PANTHER" id="PTHR37826">
    <property type="entry name" value="FLOTILLIN BAND_7_5 DOMAIN PROTEIN"/>
    <property type="match status" value="1"/>
</dbReference>
<dbReference type="RefSeq" id="WP_133232910.1">
    <property type="nucleotide sequence ID" value="NZ_SOZE01000019.1"/>
</dbReference>
<evidence type="ECO:0000259" key="2">
    <source>
        <dbReference type="Pfam" id="PF13421"/>
    </source>
</evidence>
<dbReference type="EMBL" id="SOZE01000019">
    <property type="protein sequence ID" value="TFF35730.1"/>
    <property type="molecule type" value="Genomic_DNA"/>
</dbReference>
<dbReference type="PANTHER" id="PTHR37826:SF2">
    <property type="entry name" value="ZINC-RIBBON DOMAIN-CONTAINING PROTEIN"/>
    <property type="match status" value="1"/>
</dbReference>
<dbReference type="OrthoDB" id="9764015at2"/>
<evidence type="ECO:0000259" key="3">
    <source>
        <dbReference type="Pfam" id="PF14237"/>
    </source>
</evidence>
<protein>
    <submittedName>
        <fullName evidence="4">SPFH domain-containing protein</fullName>
    </submittedName>
</protein>
<dbReference type="AlphaFoldDB" id="A0A4Y8SAT0"/>
<dbReference type="Gene3D" id="3.30.479.30">
    <property type="entry name" value="Band 7 domain"/>
    <property type="match status" value="1"/>
</dbReference>
<feature type="region of interest" description="Disordered" evidence="1">
    <location>
        <begin position="288"/>
        <end position="313"/>
    </location>
</feature>
<feature type="domain" description="SPFH" evidence="2">
    <location>
        <begin position="26"/>
        <end position="236"/>
    </location>
</feature>
<accession>A0A4Y8SAT0</accession>
<dbReference type="CDD" id="cd03408">
    <property type="entry name" value="SPFH_like_u1"/>
    <property type="match status" value="1"/>
</dbReference>
<dbReference type="Pfam" id="PF13421">
    <property type="entry name" value="Band_7_1"/>
    <property type="match status" value="1"/>
</dbReference>
<comment type="caution">
    <text evidence="4">The sequence shown here is derived from an EMBL/GenBank/DDBJ whole genome shotgun (WGS) entry which is preliminary data.</text>
</comment>
<evidence type="ECO:0000313" key="4">
    <source>
        <dbReference type="EMBL" id="TFF35730.1"/>
    </source>
</evidence>
<dbReference type="SUPFAM" id="SSF117892">
    <property type="entry name" value="Band 7/SPFH domain"/>
    <property type="match status" value="1"/>
</dbReference>
<name>A0A4Y8SAT0_9SPHI</name>
<dbReference type="Proteomes" id="UP000297540">
    <property type="component" value="Unassembled WGS sequence"/>
</dbReference>
<dbReference type="InterPro" id="IPR025640">
    <property type="entry name" value="GYF_2"/>
</dbReference>
<reference evidence="4 5" key="1">
    <citation type="journal article" date="2017" name="Int. J. Syst. Evol. Microbiol.">
        <title>Mucilaginibacterpsychrotolerans sp. nov., isolated from peatlands.</title>
        <authorList>
            <person name="Deng Y."/>
            <person name="Shen L."/>
            <person name="Xu B."/>
            <person name="Liu Y."/>
            <person name="Gu Z."/>
            <person name="Liu H."/>
            <person name="Zhou Y."/>
        </authorList>
    </citation>
    <scope>NUCLEOTIDE SEQUENCE [LARGE SCALE GENOMIC DNA]</scope>
    <source>
        <strain evidence="4 5">NH7-4</strain>
    </source>
</reference>
<gene>
    <name evidence="4" type="ORF">E2R66_17555</name>
</gene>
<sequence>MGLFSKLLNELIDVIEWVDTTQDTLVWKFPRNDNAIKMGAKLTVRESQAAVFMNEGRIADVFLPGMYELHTENMPILTTLQSWKYGFNSPFKADVYFVSMRQFVNQKWGTKNPVMLRDAEFGPVRLRAFGSFNFKVQDPKVFLTEVSATNPDFVIEYIEEQLRNTIVSRGMDAVAQSKIPVLDLAASYNEMGQLIAQTIQPDFAELGLNLTKILVENISLPPEVEEVLDKRSSMGILGNLGAYAQFQAANAMEKAAENTIGGNLGAAGMGLGVGAAMMGQVGNVFKPGNFDGNNPSGADGPPPLPSTQYHIAIDGKSDGPHSLANIGAMVASKAITKDTVVWKKGMAGWAAAGTVAELAGFFDNEPPPLP</sequence>
<proteinExistence type="predicted"/>
<dbReference type="InterPro" id="IPR036013">
    <property type="entry name" value="Band_7/SPFH_dom_sf"/>
</dbReference>
<organism evidence="4 5">
    <name type="scientific">Mucilaginibacter psychrotolerans</name>
    <dbReference type="NCBI Taxonomy" id="1524096"/>
    <lineage>
        <taxon>Bacteria</taxon>
        <taxon>Pseudomonadati</taxon>
        <taxon>Bacteroidota</taxon>
        <taxon>Sphingobacteriia</taxon>
        <taxon>Sphingobacteriales</taxon>
        <taxon>Sphingobacteriaceae</taxon>
        <taxon>Mucilaginibacter</taxon>
    </lineage>
</organism>
<evidence type="ECO:0000256" key="1">
    <source>
        <dbReference type="SAM" id="MobiDB-lite"/>
    </source>
</evidence>
<dbReference type="Pfam" id="PF14237">
    <property type="entry name" value="GYF_2"/>
    <property type="match status" value="1"/>
</dbReference>
<feature type="domain" description="GYF" evidence="3">
    <location>
        <begin position="309"/>
        <end position="358"/>
    </location>
</feature>
<dbReference type="InterPro" id="IPR033880">
    <property type="entry name" value="SPFH_YdjI"/>
</dbReference>
<evidence type="ECO:0000313" key="5">
    <source>
        <dbReference type="Proteomes" id="UP000297540"/>
    </source>
</evidence>
<keyword evidence="5" id="KW-1185">Reference proteome</keyword>